<evidence type="ECO:0000313" key="1">
    <source>
        <dbReference type="EMBL" id="SBV86514.1"/>
    </source>
</evidence>
<organism evidence="1 2">
    <name type="scientific">Xanthomonas graminis pv. graminis</name>
    <dbReference type="NCBI Taxonomy" id="134874"/>
    <lineage>
        <taxon>Bacteria</taxon>
        <taxon>Pseudomonadati</taxon>
        <taxon>Pseudomonadota</taxon>
        <taxon>Gammaproteobacteria</taxon>
        <taxon>Lysobacterales</taxon>
        <taxon>Lysobacteraceae</taxon>
        <taxon>Xanthomonas</taxon>
        <taxon>Xanthomonas translucens group</taxon>
        <taxon>Xanthomonas graminis</taxon>
    </lineage>
</organism>
<reference evidence="2" key="1">
    <citation type="submission" date="2016-07" db="EMBL/GenBank/DDBJ databases">
        <authorList>
            <person name="Florea S."/>
            <person name="Webb J.S."/>
            <person name="Jaromczyk J."/>
            <person name="Schardl C.L."/>
        </authorList>
    </citation>
    <scope>NUCLEOTIDE SEQUENCE [LARGE SCALE GENOMIC DNA]</scope>
</reference>
<name>A0A1M4J434_9XANT</name>
<sequence length="54" mass="5858">MDSSRYFGNDTRDDRSSLIAMVAANNVIIAERGADALAQAVRDGSRADEARIMN</sequence>
<dbReference type="AlphaFoldDB" id="A0A1M4J434"/>
<dbReference type="Proteomes" id="UP000184997">
    <property type="component" value="Unassembled WGS sequence"/>
</dbReference>
<protein>
    <submittedName>
        <fullName evidence="1">Uncharacterized protein</fullName>
    </submittedName>
</protein>
<gene>
    <name evidence="1" type="ORF">XTGNCPPB3709_0414</name>
</gene>
<dbReference type="EMBL" id="FLUK01000045">
    <property type="protein sequence ID" value="SBV86514.1"/>
    <property type="molecule type" value="Genomic_DNA"/>
</dbReference>
<dbReference type="RefSeq" id="WP_009595970.1">
    <property type="nucleotide sequence ID" value="NZ_CP076252.1"/>
</dbReference>
<accession>A0A1M4J434</accession>
<proteinExistence type="predicted"/>
<evidence type="ECO:0000313" key="2">
    <source>
        <dbReference type="Proteomes" id="UP000184997"/>
    </source>
</evidence>